<dbReference type="PROSITE" id="PS50995">
    <property type="entry name" value="HTH_MARR_2"/>
    <property type="match status" value="1"/>
</dbReference>
<feature type="domain" description="HTH marR-type" evidence="2">
    <location>
        <begin position="36"/>
        <end position="169"/>
    </location>
</feature>
<dbReference type="InterPro" id="IPR036388">
    <property type="entry name" value="WH-like_DNA-bd_sf"/>
</dbReference>
<dbReference type="Proteomes" id="UP001320831">
    <property type="component" value="Unassembled WGS sequence"/>
</dbReference>
<keyword evidence="4" id="KW-1185">Reference proteome</keyword>
<dbReference type="InterPro" id="IPR000835">
    <property type="entry name" value="HTH_MarR-typ"/>
</dbReference>
<dbReference type="SUPFAM" id="SSF46785">
    <property type="entry name" value="Winged helix' DNA-binding domain"/>
    <property type="match status" value="1"/>
</dbReference>
<dbReference type="InterPro" id="IPR036390">
    <property type="entry name" value="WH_DNA-bd_sf"/>
</dbReference>
<proteinExistence type="predicted"/>
<feature type="compositionally biased region" description="Basic and acidic residues" evidence="1">
    <location>
        <begin position="11"/>
        <end position="21"/>
    </location>
</feature>
<accession>A0ABT2LVE6</accession>
<comment type="caution">
    <text evidence="3">The sequence shown here is derived from an EMBL/GenBank/DDBJ whole genome shotgun (WGS) entry which is preliminary data.</text>
</comment>
<dbReference type="PANTHER" id="PTHR33164:SF89">
    <property type="entry name" value="MARR FAMILY REGULATORY PROTEIN"/>
    <property type="match status" value="1"/>
</dbReference>
<gene>
    <name evidence="3" type="ORF">N5A92_21245</name>
</gene>
<sequence>MTFPAAQSGKPCEDSRSHSEAPLEAADDQAQLPCITSLLDFKLRRAQLLVFHDFATTLAKLKLRPAEFSVLAMIAKYPGQKQTTIAEGLGIKRANFVFLMDSIEARGLAERRKGRADRRSHSLYLTEEGKRYVERMTALWHEHENRMIDRLGGRENLERLTDLLDRLLGTPAGGRGPMLTDPH</sequence>
<dbReference type="EMBL" id="JAOCZP010000008">
    <property type="protein sequence ID" value="MCT7377548.1"/>
    <property type="molecule type" value="Genomic_DNA"/>
</dbReference>
<evidence type="ECO:0000313" key="3">
    <source>
        <dbReference type="EMBL" id="MCT7377548.1"/>
    </source>
</evidence>
<feature type="region of interest" description="Disordered" evidence="1">
    <location>
        <begin position="1"/>
        <end position="25"/>
    </location>
</feature>
<dbReference type="PRINTS" id="PR00598">
    <property type="entry name" value="HTHMARR"/>
</dbReference>
<dbReference type="Pfam" id="PF12802">
    <property type="entry name" value="MarR_2"/>
    <property type="match status" value="1"/>
</dbReference>
<reference evidence="3 4" key="1">
    <citation type="submission" date="2022-09" db="EMBL/GenBank/DDBJ databases">
        <title>Chelativorans salina sp. nov., a novel slightly halophilic bacterium isolated from a saline lake sediment enrichment.</title>
        <authorList>
            <person name="Gao L."/>
            <person name="Fang B.-Z."/>
            <person name="Li W.-J."/>
        </authorList>
    </citation>
    <scope>NUCLEOTIDE SEQUENCE [LARGE SCALE GENOMIC DNA]</scope>
    <source>
        <strain evidence="3 4">EGI FJ00035</strain>
    </source>
</reference>
<dbReference type="SMART" id="SM00347">
    <property type="entry name" value="HTH_MARR"/>
    <property type="match status" value="1"/>
</dbReference>
<name>A0ABT2LVE6_9HYPH</name>
<organism evidence="3 4">
    <name type="scientific">Chelativorans salis</name>
    <dbReference type="NCBI Taxonomy" id="2978478"/>
    <lineage>
        <taxon>Bacteria</taxon>
        <taxon>Pseudomonadati</taxon>
        <taxon>Pseudomonadota</taxon>
        <taxon>Alphaproteobacteria</taxon>
        <taxon>Hyphomicrobiales</taxon>
        <taxon>Phyllobacteriaceae</taxon>
        <taxon>Chelativorans</taxon>
    </lineage>
</organism>
<protein>
    <submittedName>
        <fullName evidence="3">MarR family winged helix-turn-helix transcriptional regulator</fullName>
    </submittedName>
</protein>
<dbReference type="RefSeq" id="WP_260906116.1">
    <property type="nucleotide sequence ID" value="NZ_JAOCZP010000008.1"/>
</dbReference>
<evidence type="ECO:0000259" key="2">
    <source>
        <dbReference type="PROSITE" id="PS50995"/>
    </source>
</evidence>
<evidence type="ECO:0000256" key="1">
    <source>
        <dbReference type="SAM" id="MobiDB-lite"/>
    </source>
</evidence>
<evidence type="ECO:0000313" key="4">
    <source>
        <dbReference type="Proteomes" id="UP001320831"/>
    </source>
</evidence>
<dbReference type="InterPro" id="IPR039422">
    <property type="entry name" value="MarR/SlyA-like"/>
</dbReference>
<dbReference type="Gene3D" id="1.10.10.10">
    <property type="entry name" value="Winged helix-like DNA-binding domain superfamily/Winged helix DNA-binding domain"/>
    <property type="match status" value="1"/>
</dbReference>
<dbReference type="PANTHER" id="PTHR33164">
    <property type="entry name" value="TRANSCRIPTIONAL REGULATOR, MARR FAMILY"/>
    <property type="match status" value="1"/>
</dbReference>